<name>A0A2P6MPJ3_9EUKA</name>
<feature type="region of interest" description="Disordered" evidence="1">
    <location>
        <begin position="1"/>
        <end position="29"/>
    </location>
</feature>
<feature type="compositionally biased region" description="Basic and acidic residues" evidence="1">
    <location>
        <begin position="1"/>
        <end position="26"/>
    </location>
</feature>
<sequence length="131" mass="14708">MAECVRCQKDARDRQVKEEEGEDTSKESLTFHSTTTDLIRISRWNDGPTYLKLSLFSSFSGGEPKNEQPYPLVNIPSVGCTDEVSIYQQLTTSIAGLDADFHAVTHRGRMGGKIIPYYDPVFGLIGWTTMR</sequence>
<protein>
    <submittedName>
        <fullName evidence="2">Uncharacterized protein</fullName>
    </submittedName>
</protein>
<dbReference type="Proteomes" id="UP000241769">
    <property type="component" value="Unassembled WGS sequence"/>
</dbReference>
<dbReference type="AlphaFoldDB" id="A0A2P6MPJ3"/>
<dbReference type="InParanoid" id="A0A2P6MPJ3"/>
<accession>A0A2P6MPJ3</accession>
<gene>
    <name evidence="2" type="ORF">PROFUN_16772</name>
</gene>
<evidence type="ECO:0000313" key="2">
    <source>
        <dbReference type="EMBL" id="PRP73638.1"/>
    </source>
</evidence>
<keyword evidence="3" id="KW-1185">Reference proteome</keyword>
<reference evidence="2 3" key="1">
    <citation type="journal article" date="2018" name="Genome Biol. Evol.">
        <title>Multiple Roots of Fruiting Body Formation in Amoebozoa.</title>
        <authorList>
            <person name="Hillmann F."/>
            <person name="Forbes G."/>
            <person name="Novohradska S."/>
            <person name="Ferling I."/>
            <person name="Riege K."/>
            <person name="Groth M."/>
            <person name="Westermann M."/>
            <person name="Marz M."/>
            <person name="Spaller T."/>
            <person name="Winckler T."/>
            <person name="Schaap P."/>
            <person name="Glockner G."/>
        </authorList>
    </citation>
    <scope>NUCLEOTIDE SEQUENCE [LARGE SCALE GENOMIC DNA]</scope>
    <source>
        <strain evidence="2 3">Jena</strain>
    </source>
</reference>
<comment type="caution">
    <text evidence="2">The sequence shown here is derived from an EMBL/GenBank/DDBJ whole genome shotgun (WGS) entry which is preliminary data.</text>
</comment>
<organism evidence="2 3">
    <name type="scientific">Planoprotostelium fungivorum</name>
    <dbReference type="NCBI Taxonomy" id="1890364"/>
    <lineage>
        <taxon>Eukaryota</taxon>
        <taxon>Amoebozoa</taxon>
        <taxon>Evosea</taxon>
        <taxon>Variosea</taxon>
        <taxon>Cavosteliida</taxon>
        <taxon>Cavosteliaceae</taxon>
        <taxon>Planoprotostelium</taxon>
    </lineage>
</organism>
<dbReference type="EMBL" id="MDYQ01000587">
    <property type="protein sequence ID" value="PRP73638.1"/>
    <property type="molecule type" value="Genomic_DNA"/>
</dbReference>
<evidence type="ECO:0000256" key="1">
    <source>
        <dbReference type="SAM" id="MobiDB-lite"/>
    </source>
</evidence>
<evidence type="ECO:0000313" key="3">
    <source>
        <dbReference type="Proteomes" id="UP000241769"/>
    </source>
</evidence>
<proteinExistence type="predicted"/>